<dbReference type="InterPro" id="IPR043936">
    <property type="entry name" value="HOOK_N"/>
</dbReference>
<evidence type="ECO:0000259" key="9">
    <source>
        <dbReference type="PROSITE" id="PS50021"/>
    </source>
</evidence>
<evidence type="ECO:0000256" key="2">
    <source>
        <dbReference type="ARBA" id="ARBA00006946"/>
    </source>
</evidence>
<dbReference type="EMBL" id="JAOPHQ010000882">
    <property type="protein sequence ID" value="KAK0152873.1"/>
    <property type="molecule type" value="Genomic_DNA"/>
</dbReference>
<dbReference type="PANTHER" id="PTHR18947:SF36">
    <property type="entry name" value="PROTEIN HOOK HOMOLOG 1"/>
    <property type="match status" value="1"/>
</dbReference>
<protein>
    <submittedName>
        <fullName evidence="10">Protein Hook 1</fullName>
    </submittedName>
</protein>
<dbReference type="InterPro" id="IPR001715">
    <property type="entry name" value="CH_dom"/>
</dbReference>
<evidence type="ECO:0000256" key="4">
    <source>
        <dbReference type="ARBA" id="ARBA00022701"/>
    </source>
</evidence>
<dbReference type="GO" id="GO:0005874">
    <property type="term" value="C:microtubule"/>
    <property type="evidence" value="ECO:0007669"/>
    <property type="project" value="UniProtKB-KW"/>
</dbReference>
<feature type="region of interest" description="Disordered" evidence="8">
    <location>
        <begin position="587"/>
        <end position="608"/>
    </location>
</feature>
<keyword evidence="11" id="KW-1185">Reference proteome</keyword>
<evidence type="ECO:0000256" key="7">
    <source>
        <dbReference type="SAM" id="Coils"/>
    </source>
</evidence>
<comment type="caution">
    <text evidence="10">The sequence shown here is derived from an EMBL/GenBank/DDBJ whole genome shotgun (WGS) entry which is preliminary data.</text>
</comment>
<keyword evidence="6" id="KW-0206">Cytoskeleton</keyword>
<dbReference type="SUPFAM" id="SSF116907">
    <property type="entry name" value="Hook domain"/>
    <property type="match status" value="1"/>
</dbReference>
<dbReference type="PANTHER" id="PTHR18947">
    <property type="entry name" value="HOOK PROTEINS"/>
    <property type="match status" value="1"/>
</dbReference>
<feature type="coiled-coil region" evidence="7">
    <location>
        <begin position="342"/>
        <end position="538"/>
    </location>
</feature>
<feature type="region of interest" description="Disordered" evidence="8">
    <location>
        <begin position="50"/>
        <end position="102"/>
    </location>
</feature>
<comment type="similarity">
    <text evidence="2">Belongs to the hook family.</text>
</comment>
<feature type="compositionally biased region" description="Basic and acidic residues" evidence="8">
    <location>
        <begin position="594"/>
        <end position="608"/>
    </location>
</feature>
<proteinExistence type="inferred from homology"/>
<evidence type="ECO:0000313" key="11">
    <source>
        <dbReference type="Proteomes" id="UP001174136"/>
    </source>
</evidence>
<dbReference type="InterPro" id="IPR036872">
    <property type="entry name" value="CH_dom_sf"/>
</dbReference>
<sequence>MSSPRGGPSCDLRRLTGCCSVILHRPGPLDLRASKTVAVGDFDSPGLRAAAPAVHGGSGAERCGGTGASDGSSSEVKRESKSGRRKKKKERKKKKTQVDGGDMDDDKAILCESLLIWLQTFNTPSSCATLTELTNGEAMSQALHHIDSVWFSNSWLSRVKPDVGDNWRLKMNNLKKILQMMVDYYNEVLGEQMSDFPLPDVALVAEHADPLNVGRLLQLILGCAVKCERKQEYIQIIMTLEESVQHVVMTAIQELMSKETIGPFGSEPLGDLEQQLKKTREDFASLSAEKEELAQRCQELDVQVTILLEERNSLLAENDVLTDRANQLDTFDDPSTPSGRKHSQLQLQLESLQEETFRLEAAKDDYRIHCEELERQLIEVQHRNDGLTGLAEESRALKDELDILRSCSDRAVKLEASVETYRRKLEDLGDLRRQVKQLEEKNTTYMHNTVSLEEELSKANAARTQLETYKRQVQVLHMKLSDETRRADNLAFDMKKFEEKYETLTKEKERVIIERDSLKETNEELRCTQAQQDHLRQAGMFPAGSPTHDNLAAEIIPIEHREKFIRLQHENKMLRVQQEQFEREKISDLQTQLEESHRTRSELDTENRLSRERMAELHQQVEDLQRALQSQAAQPDDSNLKRKLDAHKVQLNEAQDEIMKKKELLEDLQPDNTQTSLRLDELMAALKKKDDDMKAMEERYKMYLEKARNVIRALDPKLNPATAEIQVLKSQVLDRDRRILTLERECEQAKLREYEEKLIVTAWYNKSLNFHKLAMESRLGGRTNITLPPGQSFLSQQRQVTNATRRPLSINVPASTK</sequence>
<gene>
    <name evidence="10" type="primary">hook1</name>
    <name evidence="10" type="ORF">N1851_005467</name>
</gene>
<dbReference type="GO" id="GO:0008017">
    <property type="term" value="F:microtubule binding"/>
    <property type="evidence" value="ECO:0007669"/>
    <property type="project" value="InterPro"/>
</dbReference>
<evidence type="ECO:0000313" key="10">
    <source>
        <dbReference type="EMBL" id="KAK0152873.1"/>
    </source>
</evidence>
<feature type="domain" description="Calponin-homology (CH)" evidence="9">
    <location>
        <begin position="108"/>
        <end position="224"/>
    </location>
</feature>
<evidence type="ECO:0000256" key="6">
    <source>
        <dbReference type="ARBA" id="ARBA00023212"/>
    </source>
</evidence>
<evidence type="ECO:0000256" key="5">
    <source>
        <dbReference type="ARBA" id="ARBA00023054"/>
    </source>
</evidence>
<feature type="compositionally biased region" description="Gly residues" evidence="8">
    <location>
        <begin position="56"/>
        <end position="68"/>
    </location>
</feature>
<evidence type="ECO:0000256" key="3">
    <source>
        <dbReference type="ARBA" id="ARBA00022490"/>
    </source>
</evidence>
<dbReference type="Pfam" id="PF19047">
    <property type="entry name" value="HOOK_N"/>
    <property type="match status" value="1"/>
</dbReference>
<evidence type="ECO:0000256" key="1">
    <source>
        <dbReference type="ARBA" id="ARBA00004245"/>
    </source>
</evidence>
<dbReference type="CDD" id="cd22225">
    <property type="entry name" value="HkD_Hook1"/>
    <property type="match status" value="1"/>
</dbReference>
<dbReference type="GO" id="GO:0005813">
    <property type="term" value="C:centrosome"/>
    <property type="evidence" value="ECO:0007669"/>
    <property type="project" value="TreeGrafter"/>
</dbReference>
<organism evidence="10 11">
    <name type="scientific">Merluccius polli</name>
    <name type="common">Benguela hake</name>
    <name type="synonym">Merluccius cadenati</name>
    <dbReference type="NCBI Taxonomy" id="89951"/>
    <lineage>
        <taxon>Eukaryota</taxon>
        <taxon>Metazoa</taxon>
        <taxon>Chordata</taxon>
        <taxon>Craniata</taxon>
        <taxon>Vertebrata</taxon>
        <taxon>Euteleostomi</taxon>
        <taxon>Actinopterygii</taxon>
        <taxon>Neopterygii</taxon>
        <taxon>Teleostei</taxon>
        <taxon>Neoteleostei</taxon>
        <taxon>Acanthomorphata</taxon>
        <taxon>Zeiogadaria</taxon>
        <taxon>Gadariae</taxon>
        <taxon>Gadiformes</taxon>
        <taxon>Gadoidei</taxon>
        <taxon>Merlucciidae</taxon>
        <taxon>Merluccius</taxon>
    </lineage>
</organism>
<dbReference type="InterPro" id="IPR008636">
    <property type="entry name" value="Hook_C"/>
</dbReference>
<dbReference type="GO" id="GO:0031122">
    <property type="term" value="P:cytoplasmic microtubule organization"/>
    <property type="evidence" value="ECO:0007669"/>
    <property type="project" value="InterPro"/>
</dbReference>
<comment type="subcellular location">
    <subcellularLocation>
        <location evidence="1">Cytoplasm</location>
        <location evidence="1">Cytoskeleton</location>
    </subcellularLocation>
</comment>
<dbReference type="AlphaFoldDB" id="A0AA47N5N3"/>
<dbReference type="Pfam" id="PF05622">
    <property type="entry name" value="HOOK"/>
    <property type="match status" value="1"/>
</dbReference>
<feature type="compositionally biased region" description="Basic residues" evidence="8">
    <location>
        <begin position="83"/>
        <end position="95"/>
    </location>
</feature>
<keyword evidence="5 7" id="KW-0175">Coiled coil</keyword>
<dbReference type="FunFam" id="1.10.418.10:FF:000024">
    <property type="entry name" value="Hook homolog 3 (Drosophila)"/>
    <property type="match status" value="1"/>
</dbReference>
<dbReference type="GO" id="GO:0005737">
    <property type="term" value="C:cytoplasm"/>
    <property type="evidence" value="ECO:0007669"/>
    <property type="project" value="TreeGrafter"/>
</dbReference>
<dbReference type="GO" id="GO:0030705">
    <property type="term" value="P:cytoskeleton-dependent intracellular transport"/>
    <property type="evidence" value="ECO:0007669"/>
    <property type="project" value="InterPro"/>
</dbReference>
<dbReference type="GO" id="GO:0010256">
    <property type="term" value="P:endomembrane system organization"/>
    <property type="evidence" value="ECO:0007669"/>
    <property type="project" value="UniProtKB-ARBA"/>
</dbReference>
<evidence type="ECO:0000256" key="8">
    <source>
        <dbReference type="SAM" id="MobiDB-lite"/>
    </source>
</evidence>
<dbReference type="Gene3D" id="1.10.418.10">
    <property type="entry name" value="Calponin-like domain"/>
    <property type="match status" value="1"/>
</dbReference>
<dbReference type="GO" id="GO:0051959">
    <property type="term" value="F:dynein light intermediate chain binding"/>
    <property type="evidence" value="ECO:0007669"/>
    <property type="project" value="TreeGrafter"/>
</dbReference>
<feature type="coiled-coil region" evidence="7">
    <location>
        <begin position="269"/>
        <end position="310"/>
    </location>
</feature>
<reference evidence="10" key="1">
    <citation type="journal article" date="2023" name="Front. Mar. Sci.">
        <title>A new Merluccius polli reference genome to investigate the effects of global change in West African waters.</title>
        <authorList>
            <person name="Mateo J.L."/>
            <person name="Blanco-Fernandez C."/>
            <person name="Garcia-Vazquez E."/>
            <person name="Machado-Schiaffino G."/>
        </authorList>
    </citation>
    <scope>NUCLEOTIDE SEQUENCE</scope>
    <source>
        <strain evidence="10">C29</strain>
        <tissue evidence="10">Fin</tissue>
    </source>
</reference>
<dbReference type="FunFam" id="1.10.287.1490:FF:000091">
    <property type="entry name" value="Uncharacterized protein"/>
    <property type="match status" value="1"/>
</dbReference>
<keyword evidence="4" id="KW-0493">Microtubule</keyword>
<dbReference type="PROSITE" id="PS50021">
    <property type="entry name" value="CH"/>
    <property type="match status" value="1"/>
</dbReference>
<accession>A0AA47N5N3</accession>
<dbReference type="Proteomes" id="UP001174136">
    <property type="component" value="Unassembled WGS sequence"/>
</dbReference>
<keyword evidence="3" id="KW-0963">Cytoplasm</keyword>
<name>A0AA47N5N3_MERPO</name>